<feature type="region of interest" description="Disordered" evidence="4">
    <location>
        <begin position="128"/>
        <end position="148"/>
    </location>
</feature>
<keyword evidence="3" id="KW-1005">Bacterial flagellum biogenesis</keyword>
<dbReference type="SUPFAM" id="SSF140566">
    <property type="entry name" value="FlgN-like"/>
    <property type="match status" value="1"/>
</dbReference>
<keyword evidence="5" id="KW-0969">Cilium</keyword>
<sequence length="148" mass="17134">MEKLFPILTQMKTSLDELEAIMIEEVNQLNRTQINPVSLQILTDNKSQLLSTIQYYDELRRQQEQQSALEAPYHQHSKLFACWQLVSERVRITKSLNLQVEHLLQGHMKKNQQMQKVVEKVGHNTSTLYGPAGESNNLPSGRKYNISI</sequence>
<comment type="function">
    <text evidence="1">Required for the efficient initiation of filament assembly.</text>
</comment>
<evidence type="ECO:0000256" key="4">
    <source>
        <dbReference type="SAM" id="MobiDB-lite"/>
    </source>
</evidence>
<evidence type="ECO:0000256" key="3">
    <source>
        <dbReference type="ARBA" id="ARBA00022795"/>
    </source>
</evidence>
<dbReference type="RefSeq" id="WP_097096824.1">
    <property type="nucleotide sequence ID" value="NZ_OCMY01000001.1"/>
</dbReference>
<dbReference type="Proteomes" id="UP000219271">
    <property type="component" value="Unassembled WGS sequence"/>
</dbReference>
<dbReference type="Pfam" id="PF05130">
    <property type="entry name" value="FlgN"/>
    <property type="match status" value="1"/>
</dbReference>
<proteinExistence type="inferred from homology"/>
<evidence type="ECO:0000313" key="5">
    <source>
        <dbReference type="EMBL" id="SOD38964.1"/>
    </source>
</evidence>
<gene>
    <name evidence="5" type="ORF">SAMN06273570_3401</name>
</gene>
<dbReference type="InterPro" id="IPR036679">
    <property type="entry name" value="FlgN-like_sf"/>
</dbReference>
<organism evidence="5 6">
    <name type="scientific">Candidatus Pantoea floridensis</name>
    <dbReference type="NCBI Taxonomy" id="1938870"/>
    <lineage>
        <taxon>Bacteria</taxon>
        <taxon>Pseudomonadati</taxon>
        <taxon>Pseudomonadota</taxon>
        <taxon>Gammaproteobacteria</taxon>
        <taxon>Enterobacterales</taxon>
        <taxon>Erwiniaceae</taxon>
        <taxon>Pantoea</taxon>
    </lineage>
</organism>
<dbReference type="InterPro" id="IPR007809">
    <property type="entry name" value="FlgN-like"/>
</dbReference>
<dbReference type="AlphaFoldDB" id="A0A286BXU0"/>
<dbReference type="OrthoDB" id="6480873at2"/>
<evidence type="ECO:0000313" key="6">
    <source>
        <dbReference type="Proteomes" id="UP000219271"/>
    </source>
</evidence>
<accession>A0A286BXU0</accession>
<name>A0A286BXU0_9GAMM</name>
<comment type="similarity">
    <text evidence="2">Belongs to the FlgN family.</text>
</comment>
<protein>
    <submittedName>
        <fullName evidence="5">Flagella synthesis protein FlgN</fullName>
    </submittedName>
</protein>
<evidence type="ECO:0000256" key="2">
    <source>
        <dbReference type="ARBA" id="ARBA00007703"/>
    </source>
</evidence>
<keyword evidence="5" id="KW-0282">Flagellum</keyword>
<dbReference type="Gene3D" id="1.20.58.300">
    <property type="entry name" value="FlgN-like"/>
    <property type="match status" value="1"/>
</dbReference>
<feature type="compositionally biased region" description="Polar residues" evidence="4">
    <location>
        <begin position="128"/>
        <end position="139"/>
    </location>
</feature>
<evidence type="ECO:0000256" key="1">
    <source>
        <dbReference type="ARBA" id="ARBA00002397"/>
    </source>
</evidence>
<keyword evidence="6" id="KW-1185">Reference proteome</keyword>
<dbReference type="GO" id="GO:0044780">
    <property type="term" value="P:bacterial-type flagellum assembly"/>
    <property type="evidence" value="ECO:0007669"/>
    <property type="project" value="InterPro"/>
</dbReference>
<reference evidence="6" key="1">
    <citation type="submission" date="2017-09" db="EMBL/GenBank/DDBJ databases">
        <authorList>
            <person name="Varghese N."/>
            <person name="Submissions S."/>
        </authorList>
    </citation>
    <scope>NUCLEOTIDE SEQUENCE [LARGE SCALE GENOMIC DNA]</scope>
    <source>
        <strain evidence="6">JKS000234</strain>
    </source>
</reference>
<keyword evidence="5" id="KW-0966">Cell projection</keyword>
<dbReference type="EMBL" id="OCMY01000001">
    <property type="protein sequence ID" value="SOD38964.1"/>
    <property type="molecule type" value="Genomic_DNA"/>
</dbReference>